<proteinExistence type="predicted"/>
<dbReference type="Proteomes" id="UP000298656">
    <property type="component" value="Chromosome 1"/>
</dbReference>
<dbReference type="Pfam" id="PF14113">
    <property type="entry name" value="Tae4"/>
    <property type="match status" value="1"/>
</dbReference>
<evidence type="ECO:0000313" key="1">
    <source>
        <dbReference type="EMBL" id="QCP47799.1"/>
    </source>
</evidence>
<dbReference type="RefSeq" id="WP_137330642.1">
    <property type="nucleotide sequence ID" value="NZ_CP040077.1"/>
</dbReference>
<protein>
    <submittedName>
        <fullName evidence="1">Cytoplasmic protein</fullName>
    </submittedName>
</protein>
<name>A0A4P8IPG8_9BURK</name>
<dbReference type="InterPro" id="IPR025562">
    <property type="entry name" value="Tae4"/>
</dbReference>
<dbReference type="AlphaFoldDB" id="A0A4P8IPG8"/>
<sequence>MTKPAFSTVWAESQAIYSPTHTGEKVAQMIGGNVAAHIRDKKNPWKNTCAVRMSYILNRSGVFIPALPGKTKTGDGGLNYFYRVKDLIAFLRQRWGEPEVVAYPPSGGGSLAGRKGVVLFEVSGWNDASGHATLYNGSTCYDHCYFNETGATYRTERANFWALK</sequence>
<reference evidence="1 2" key="1">
    <citation type="submission" date="2019-05" db="EMBL/GenBank/DDBJ databases">
        <title>Burkholderia sp. DHOD12, isolated from subtropical forest soil.</title>
        <authorList>
            <person name="Gao Z.-H."/>
            <person name="Qiu L.-H."/>
        </authorList>
    </citation>
    <scope>NUCLEOTIDE SEQUENCE [LARGE SCALE GENOMIC DNA]</scope>
    <source>
        <strain evidence="1 2">DHOD12</strain>
    </source>
</reference>
<keyword evidence="2" id="KW-1185">Reference proteome</keyword>
<dbReference type="Gene3D" id="3.90.1720.70">
    <property type="match status" value="1"/>
</dbReference>
<dbReference type="EMBL" id="CP040077">
    <property type="protein sequence ID" value="QCP47799.1"/>
    <property type="molecule type" value="Genomic_DNA"/>
</dbReference>
<evidence type="ECO:0000313" key="2">
    <source>
        <dbReference type="Proteomes" id="UP000298656"/>
    </source>
</evidence>
<dbReference type="OrthoDB" id="8480759at2"/>
<organism evidence="1 2">
    <name type="scientific">Trinickia violacea</name>
    <dbReference type="NCBI Taxonomy" id="2571746"/>
    <lineage>
        <taxon>Bacteria</taxon>
        <taxon>Pseudomonadati</taxon>
        <taxon>Pseudomonadota</taxon>
        <taxon>Betaproteobacteria</taxon>
        <taxon>Burkholderiales</taxon>
        <taxon>Burkholderiaceae</taxon>
        <taxon>Trinickia</taxon>
    </lineage>
</organism>
<accession>A0A4P8IPG8</accession>
<gene>
    <name evidence="1" type="ORF">FAZ95_00540</name>
</gene>
<dbReference type="KEGG" id="tvl:FAZ95_00540"/>